<evidence type="ECO:0000259" key="1">
    <source>
        <dbReference type="Pfam" id="PF09361"/>
    </source>
</evidence>
<dbReference type="Pfam" id="PF09361">
    <property type="entry name" value="Phasin_2"/>
    <property type="match status" value="1"/>
</dbReference>
<comment type="caution">
    <text evidence="2">The sequence shown here is derived from an EMBL/GenBank/DDBJ whole genome shotgun (WGS) entry which is preliminary data.</text>
</comment>
<feature type="domain" description="Phasin" evidence="1">
    <location>
        <begin position="6"/>
        <end position="109"/>
    </location>
</feature>
<proteinExistence type="predicted"/>
<reference evidence="2 3" key="1">
    <citation type="submission" date="2020-08" db="EMBL/GenBank/DDBJ databases">
        <title>Novel species isolated from subtropical streams in China.</title>
        <authorList>
            <person name="Lu H."/>
        </authorList>
    </citation>
    <scope>NUCLEOTIDE SEQUENCE [LARGE SCALE GENOMIC DNA]</scope>
    <source>
        <strain evidence="2 3">FT31W</strain>
    </source>
</reference>
<dbReference type="InterPro" id="IPR010127">
    <property type="entry name" value="Phasin_subfam-1"/>
</dbReference>
<organism evidence="2 3">
    <name type="scientific">Undibacterium griseum</name>
    <dbReference type="NCBI Taxonomy" id="2762295"/>
    <lineage>
        <taxon>Bacteria</taxon>
        <taxon>Pseudomonadati</taxon>
        <taxon>Pseudomonadota</taxon>
        <taxon>Betaproteobacteria</taxon>
        <taxon>Burkholderiales</taxon>
        <taxon>Oxalobacteraceae</taxon>
        <taxon>Undibacterium</taxon>
    </lineage>
</organism>
<protein>
    <submittedName>
        <fullName evidence="2">Phasin family protein</fullName>
    </submittedName>
</protein>
<gene>
    <name evidence="2" type="ORF">H8K27_04700</name>
</gene>
<name>A0ABR6YKU1_9BURK</name>
<dbReference type="Proteomes" id="UP000613113">
    <property type="component" value="Unassembled WGS sequence"/>
</dbReference>
<dbReference type="RefSeq" id="WP_186862065.1">
    <property type="nucleotide sequence ID" value="NZ_JACOGC010000002.1"/>
</dbReference>
<dbReference type="InterPro" id="IPR018968">
    <property type="entry name" value="Phasin"/>
</dbReference>
<evidence type="ECO:0000313" key="2">
    <source>
        <dbReference type="EMBL" id="MBC3884424.1"/>
    </source>
</evidence>
<accession>A0ABR6YKU1</accession>
<dbReference type="NCBIfam" id="TIGR01841">
    <property type="entry name" value="phasin"/>
    <property type="match status" value="1"/>
</dbReference>
<dbReference type="EMBL" id="JACOGC010000002">
    <property type="protein sequence ID" value="MBC3884424.1"/>
    <property type="molecule type" value="Genomic_DNA"/>
</dbReference>
<keyword evidence="3" id="KW-1185">Reference proteome</keyword>
<evidence type="ECO:0000313" key="3">
    <source>
        <dbReference type="Proteomes" id="UP000613113"/>
    </source>
</evidence>
<sequence>MFSVPEQFSAATKANFDAQLALFSSLSGKAFEGVEKLIELNLNAVKSSLEESAAHTKQLLAAKDPQEFFTLSSAQTQPNAEKFLAYSRHLGAIASEAQAEITHAAEAQILENNRKIQSLFDEVSKNAPAGTEQIVSFFKTAMNNANSGYEQLSKTTKQAVEAIEANMNNTVNQLTQATTKAAPRAAAKK</sequence>